<name>A0ABS3CJU0_9BACT</name>
<reference evidence="1 2" key="1">
    <citation type="submission" date="2021-03" db="EMBL/GenBank/DDBJ databases">
        <title>novel species isolated from a fishpond in China.</title>
        <authorList>
            <person name="Lu H."/>
            <person name="Cai Z."/>
        </authorList>
    </citation>
    <scope>NUCLEOTIDE SEQUENCE [LARGE SCALE GENOMIC DNA]</scope>
    <source>
        <strain evidence="1 2">YJ13C</strain>
    </source>
</reference>
<dbReference type="InterPro" id="IPR029024">
    <property type="entry name" value="TerB-like"/>
</dbReference>
<dbReference type="RefSeq" id="WP_206588043.1">
    <property type="nucleotide sequence ID" value="NZ_JAFKCU010000005.1"/>
</dbReference>
<comment type="caution">
    <text evidence="1">The sequence shown here is derived from an EMBL/GenBank/DDBJ whole genome shotgun (WGS) entry which is preliminary data.</text>
</comment>
<dbReference type="Proteomes" id="UP000664480">
    <property type="component" value="Unassembled WGS sequence"/>
</dbReference>
<evidence type="ECO:0000313" key="1">
    <source>
        <dbReference type="EMBL" id="MBN7817368.1"/>
    </source>
</evidence>
<accession>A0ABS3CJU0</accession>
<proteinExistence type="predicted"/>
<keyword evidence="2" id="KW-1185">Reference proteome</keyword>
<dbReference type="SUPFAM" id="SSF158682">
    <property type="entry name" value="TerB-like"/>
    <property type="match status" value="1"/>
</dbReference>
<dbReference type="EMBL" id="JAFKCU010000005">
    <property type="protein sequence ID" value="MBN7817368.1"/>
    <property type="molecule type" value="Genomic_DNA"/>
</dbReference>
<organism evidence="1 2">
    <name type="scientific">Algoriphagus pacificus</name>
    <dbReference type="NCBI Taxonomy" id="2811234"/>
    <lineage>
        <taxon>Bacteria</taxon>
        <taxon>Pseudomonadati</taxon>
        <taxon>Bacteroidota</taxon>
        <taxon>Cytophagia</taxon>
        <taxon>Cytophagales</taxon>
        <taxon>Cyclobacteriaceae</taxon>
        <taxon>Algoriphagus</taxon>
    </lineage>
</organism>
<evidence type="ECO:0000313" key="2">
    <source>
        <dbReference type="Proteomes" id="UP000664480"/>
    </source>
</evidence>
<sequence>MEENIITQTQIAFHNLNGLINGIAMDGRITKSEFDAIKGWCQTHHGLCDQEPFNSFYHEIHDKIRPGVLGSEEIFELKSILDSYAPKFEEKDKSKAALHYLQGICFGIMADGDINKYELLMLKNWLDEHDQLKTTYPFDEIAEEVKKAIEAGKLDQESYLSLQRYFREFLKID</sequence>
<protein>
    <submittedName>
        <fullName evidence="1">TerB family tellurite resistance protein</fullName>
    </submittedName>
</protein>
<gene>
    <name evidence="1" type="ORF">J0A69_18150</name>
</gene>